<feature type="region of interest" description="Disordered" evidence="1">
    <location>
        <begin position="52"/>
        <end position="74"/>
    </location>
</feature>
<reference evidence="2" key="1">
    <citation type="submission" date="2018-02" db="EMBL/GenBank/DDBJ databases">
        <title>Rhizophora mucronata_Transcriptome.</title>
        <authorList>
            <person name="Meera S.P."/>
            <person name="Sreeshan A."/>
            <person name="Augustine A."/>
        </authorList>
    </citation>
    <scope>NUCLEOTIDE SEQUENCE</scope>
    <source>
        <tissue evidence="2">Leaf</tissue>
    </source>
</reference>
<protein>
    <submittedName>
        <fullName evidence="2">Uncharacterized protein</fullName>
    </submittedName>
</protein>
<evidence type="ECO:0000313" key="2">
    <source>
        <dbReference type="EMBL" id="MBX47162.1"/>
    </source>
</evidence>
<feature type="compositionally biased region" description="Basic residues" evidence="1">
    <location>
        <begin position="58"/>
        <end position="74"/>
    </location>
</feature>
<organism evidence="2">
    <name type="scientific">Rhizophora mucronata</name>
    <name type="common">Asiatic mangrove</name>
    <dbReference type="NCBI Taxonomy" id="61149"/>
    <lineage>
        <taxon>Eukaryota</taxon>
        <taxon>Viridiplantae</taxon>
        <taxon>Streptophyta</taxon>
        <taxon>Embryophyta</taxon>
        <taxon>Tracheophyta</taxon>
        <taxon>Spermatophyta</taxon>
        <taxon>Magnoliopsida</taxon>
        <taxon>eudicotyledons</taxon>
        <taxon>Gunneridae</taxon>
        <taxon>Pentapetalae</taxon>
        <taxon>rosids</taxon>
        <taxon>fabids</taxon>
        <taxon>Malpighiales</taxon>
        <taxon>Rhizophoraceae</taxon>
        <taxon>Rhizophora</taxon>
    </lineage>
</organism>
<dbReference type="EMBL" id="GGEC01066678">
    <property type="protein sequence ID" value="MBX47162.1"/>
    <property type="molecule type" value="Transcribed_RNA"/>
</dbReference>
<evidence type="ECO:0000256" key="1">
    <source>
        <dbReference type="SAM" id="MobiDB-lite"/>
    </source>
</evidence>
<dbReference type="AlphaFoldDB" id="A0A2P2NXF9"/>
<sequence>MVKKTHNARSNSVVSSESRIDLFNQKMKTSEKSRINLFNQLIEARKARQQEQRDQIKKIQKKPKKSTVYKQKRIKKTQSYYQNSIFQIQPTPK</sequence>
<proteinExistence type="predicted"/>
<name>A0A2P2NXF9_RHIMU</name>
<accession>A0A2P2NXF9</accession>